<dbReference type="InterPro" id="IPR036388">
    <property type="entry name" value="WH-like_DNA-bd_sf"/>
</dbReference>
<dbReference type="GO" id="GO:0006338">
    <property type="term" value="P:chromatin remodeling"/>
    <property type="evidence" value="ECO:0007669"/>
    <property type="project" value="UniProtKB-ARBA"/>
</dbReference>
<evidence type="ECO:0000259" key="14">
    <source>
        <dbReference type="PROSITE" id="PS50135"/>
    </source>
</evidence>
<keyword evidence="2" id="KW-0479">Metal-binding</keyword>
<evidence type="ECO:0000256" key="1">
    <source>
        <dbReference type="ARBA" id="ARBA00004123"/>
    </source>
</evidence>
<proteinExistence type="inferred from homology"/>
<dbReference type="GO" id="GO:0006355">
    <property type="term" value="P:regulation of DNA-templated transcription"/>
    <property type="evidence" value="ECO:0007669"/>
    <property type="project" value="UniProtKB-ARBA"/>
</dbReference>
<feature type="compositionally biased region" description="Polar residues" evidence="12">
    <location>
        <begin position="192"/>
        <end position="211"/>
    </location>
</feature>
<evidence type="ECO:0000256" key="10">
    <source>
        <dbReference type="PROSITE-ProRule" id="PRU00228"/>
    </source>
</evidence>
<dbReference type="GO" id="GO:0048858">
    <property type="term" value="P:cell projection morphogenesis"/>
    <property type="evidence" value="ECO:0007669"/>
    <property type="project" value="TreeGrafter"/>
</dbReference>
<feature type="compositionally biased region" description="Polar residues" evidence="12">
    <location>
        <begin position="231"/>
        <end position="255"/>
    </location>
</feature>
<reference evidence="18" key="1">
    <citation type="submission" date="2015-10" db="EMBL/GenBank/DDBJ databases">
        <authorList>
            <person name="Devillers H."/>
        </authorList>
    </citation>
    <scope>NUCLEOTIDE SEQUENCE [LARGE SCALE GENOMIC DNA]</scope>
</reference>
<dbReference type="Gene3D" id="3.30.60.90">
    <property type="match status" value="1"/>
</dbReference>
<dbReference type="InterPro" id="IPR017884">
    <property type="entry name" value="SANT_dom"/>
</dbReference>
<feature type="domain" description="ZZ-type" evidence="14">
    <location>
        <begin position="321"/>
        <end position="375"/>
    </location>
</feature>
<dbReference type="GO" id="GO:0003677">
    <property type="term" value="F:DNA binding"/>
    <property type="evidence" value="ECO:0007669"/>
    <property type="project" value="UniProtKB-ARBA"/>
</dbReference>
<dbReference type="PANTHER" id="PTHR15381:SF1">
    <property type="entry name" value="CHONDROITIN SULFATE PROTEOGLYCAN 5"/>
    <property type="match status" value="1"/>
</dbReference>
<feature type="coiled-coil region" evidence="11">
    <location>
        <begin position="507"/>
        <end position="555"/>
    </location>
</feature>
<dbReference type="SUPFAM" id="SSF57850">
    <property type="entry name" value="RING/U-box"/>
    <property type="match status" value="1"/>
</dbReference>
<keyword evidence="5" id="KW-0156">Chromatin regulator</keyword>
<evidence type="ECO:0000256" key="11">
    <source>
        <dbReference type="SAM" id="Coils"/>
    </source>
</evidence>
<evidence type="ECO:0000256" key="7">
    <source>
        <dbReference type="ARBA" id="ARBA00023163"/>
    </source>
</evidence>
<dbReference type="InterPro" id="IPR041984">
    <property type="entry name" value="Rsc8/Ssr1/Ssr2_ZZ"/>
</dbReference>
<comment type="subcellular location">
    <subcellularLocation>
        <location evidence="1">Nucleus</location>
    </subcellularLocation>
</comment>
<dbReference type="PROSITE" id="PS50135">
    <property type="entry name" value="ZF_ZZ_2"/>
    <property type="match status" value="1"/>
</dbReference>
<sequence>MLPHLQQQQQQQDNSKIDYEQEAAKLEEKAIRFLAKQAHPVIVPSFSSWFQFSDVHEIERRILPDFFDDSSRFKTEKAYKDVRNFMINTYRLSPYEYLTITAIRRNVAMDVASIVRIHNFLEQWGLINYQVDPRSKPSLLGPSFTGHFQVVLDTPQGLKPFVPTRVITKTPPGSQATTEAQAASEEQATAENQLATKSQGTSNPETITETQGVVVPQSAQPVPRSDDVDTRSATPTETAVNSNAQNITEQGSNNEGEVPTEVKSEAKADVKLENKSEVKPEVEFVKPEKFPVNLSLRKNIYDSAQNFNSLQTDSQQSKQINRAYICHTCGNDAVGVRYHNLRSRDTNLCSRCFQEGHFSAHFSSSDFLRLENNAHTKKQWSDQEVLLLLEGIEMYEDQWDRVVEHIGGTKTLEECVEKFLTLPIEDKYIEEVIPALPRKSGQGSATPEVTQAVDATIEALLNGFNDKVLKGTLPENAKHVSEKYLQEAQLVVQDLIKLTLEKVDLKFQKLNTLEETLNKERQRYTQESDKLLGERQSLSKQVTELNEELGRLNVSKKLVMLSEQADSGVKLVEKDAESQNKNKLVKSVDEFQSVSHIDPQQYKSWTMS</sequence>
<keyword evidence="18" id="KW-1185">Reference proteome</keyword>
<evidence type="ECO:0000256" key="8">
    <source>
        <dbReference type="ARBA" id="ARBA00023242"/>
    </source>
</evidence>
<dbReference type="AlphaFoldDB" id="A0A0P1KYC5"/>
<dbReference type="Pfam" id="PF00249">
    <property type="entry name" value="Myb_DNA-binding"/>
    <property type="match status" value="1"/>
</dbReference>
<evidence type="ECO:0000313" key="18">
    <source>
        <dbReference type="Proteomes" id="UP000236544"/>
    </source>
</evidence>
<keyword evidence="6" id="KW-0805">Transcription regulation</keyword>
<dbReference type="InterPro" id="IPR000433">
    <property type="entry name" value="Znf_ZZ"/>
</dbReference>
<evidence type="ECO:0000259" key="13">
    <source>
        <dbReference type="PROSITE" id="PS50090"/>
    </source>
</evidence>
<evidence type="ECO:0000313" key="17">
    <source>
        <dbReference type="EMBL" id="CUS25095.1"/>
    </source>
</evidence>
<evidence type="ECO:0000259" key="16">
    <source>
        <dbReference type="PROSITE" id="PS51293"/>
    </source>
</evidence>
<dbReference type="SMART" id="SM00291">
    <property type="entry name" value="ZnF_ZZ"/>
    <property type="match status" value="1"/>
</dbReference>
<dbReference type="CDD" id="cd00167">
    <property type="entry name" value="SANT"/>
    <property type="match status" value="1"/>
</dbReference>
<name>A0A0P1KYC5_9SACH</name>
<dbReference type="PROSITE" id="PS50090">
    <property type="entry name" value="MYB_LIKE"/>
    <property type="match status" value="1"/>
</dbReference>
<organism evidence="17 18">
    <name type="scientific">Lachancea quebecensis</name>
    <dbReference type="NCBI Taxonomy" id="1654605"/>
    <lineage>
        <taxon>Eukaryota</taxon>
        <taxon>Fungi</taxon>
        <taxon>Dikarya</taxon>
        <taxon>Ascomycota</taxon>
        <taxon>Saccharomycotina</taxon>
        <taxon>Saccharomycetes</taxon>
        <taxon>Saccharomycetales</taxon>
        <taxon>Saccharomycetaceae</taxon>
        <taxon>Lachancea</taxon>
    </lineage>
</organism>
<feature type="domain" description="Myb-like" evidence="13">
    <location>
        <begin position="372"/>
        <end position="423"/>
    </location>
</feature>
<dbReference type="InterPro" id="IPR007526">
    <property type="entry name" value="SWIRM"/>
</dbReference>
<keyword evidence="11" id="KW-0175">Coiled coil</keyword>
<evidence type="ECO:0000256" key="9">
    <source>
        <dbReference type="ARBA" id="ARBA00049655"/>
    </source>
</evidence>
<feature type="compositionally biased region" description="Low complexity" evidence="12">
    <location>
        <begin position="174"/>
        <end position="191"/>
    </location>
</feature>
<evidence type="ECO:0000256" key="6">
    <source>
        <dbReference type="ARBA" id="ARBA00023015"/>
    </source>
</evidence>
<dbReference type="Gene3D" id="1.10.10.10">
    <property type="entry name" value="Winged helix-like DNA-binding domain superfamily/Winged helix DNA-binding domain"/>
    <property type="match status" value="1"/>
</dbReference>
<dbReference type="InterPro" id="IPR009057">
    <property type="entry name" value="Homeodomain-like_sf"/>
</dbReference>
<dbReference type="OrthoDB" id="118550at2759"/>
<dbReference type="Pfam" id="PF04433">
    <property type="entry name" value="SWIRM"/>
    <property type="match status" value="1"/>
</dbReference>
<dbReference type="PANTHER" id="PTHR15381">
    <property type="entry name" value="CHONDROITIN SULFATE PROTEOGLYCAN 5 -RELATED"/>
    <property type="match status" value="1"/>
</dbReference>
<feature type="coiled-coil region" evidence="11">
    <location>
        <begin position="9"/>
        <end position="36"/>
    </location>
</feature>
<dbReference type="Pfam" id="PF00569">
    <property type="entry name" value="ZZ"/>
    <property type="match status" value="1"/>
</dbReference>
<dbReference type="EMBL" id="LN890529">
    <property type="protein sequence ID" value="CUS25095.1"/>
    <property type="molecule type" value="Genomic_DNA"/>
</dbReference>
<dbReference type="SMART" id="SM00717">
    <property type="entry name" value="SANT"/>
    <property type="match status" value="1"/>
</dbReference>
<dbReference type="Gene3D" id="1.10.10.60">
    <property type="entry name" value="Homeodomain-like"/>
    <property type="match status" value="1"/>
</dbReference>
<dbReference type="PROSITE" id="PS50934">
    <property type="entry name" value="SWIRM"/>
    <property type="match status" value="1"/>
</dbReference>
<evidence type="ECO:0000256" key="5">
    <source>
        <dbReference type="ARBA" id="ARBA00022853"/>
    </source>
</evidence>
<dbReference type="InterPro" id="IPR001005">
    <property type="entry name" value="SANT/Myb"/>
</dbReference>
<dbReference type="CDD" id="cd02336">
    <property type="entry name" value="ZZ_RSC8"/>
    <property type="match status" value="1"/>
</dbReference>
<dbReference type="PROSITE" id="PS51293">
    <property type="entry name" value="SANT"/>
    <property type="match status" value="1"/>
</dbReference>
<evidence type="ECO:0000256" key="2">
    <source>
        <dbReference type="ARBA" id="ARBA00022723"/>
    </source>
</evidence>
<gene>
    <name evidence="17" type="ORF">LAQU0_S26e00914g</name>
</gene>
<feature type="region of interest" description="Disordered" evidence="12">
    <location>
        <begin position="162"/>
        <end position="261"/>
    </location>
</feature>
<protein>
    <submittedName>
        <fullName evidence="17">LAQU0S26e00914g1_1</fullName>
    </submittedName>
</protein>
<dbReference type="FunFam" id="1.10.10.60:FF:000014">
    <property type="entry name" value="SWI/SNF complex subunit SMARCC2 isoform C"/>
    <property type="match status" value="1"/>
</dbReference>
<accession>A0A0P1KYC5</accession>
<feature type="domain" description="SANT" evidence="16">
    <location>
        <begin position="375"/>
        <end position="427"/>
    </location>
</feature>
<evidence type="ECO:0000259" key="15">
    <source>
        <dbReference type="PROSITE" id="PS50934"/>
    </source>
</evidence>
<feature type="domain" description="SWIRM" evidence="15">
    <location>
        <begin position="41"/>
        <end position="138"/>
    </location>
</feature>
<dbReference type="SUPFAM" id="SSF46689">
    <property type="entry name" value="Homeodomain-like"/>
    <property type="match status" value="2"/>
</dbReference>
<evidence type="ECO:0000256" key="12">
    <source>
        <dbReference type="SAM" id="MobiDB-lite"/>
    </source>
</evidence>
<keyword evidence="8" id="KW-0539">Nucleus</keyword>
<dbReference type="Pfam" id="PF16495">
    <property type="entry name" value="SWIRM-assoc_1"/>
    <property type="match status" value="1"/>
</dbReference>
<dbReference type="GO" id="GO:0016514">
    <property type="term" value="C:SWI/SNF complex"/>
    <property type="evidence" value="ECO:0007669"/>
    <property type="project" value="UniProtKB-ARBA"/>
</dbReference>
<evidence type="ECO:0000256" key="3">
    <source>
        <dbReference type="ARBA" id="ARBA00022771"/>
    </source>
</evidence>
<evidence type="ECO:0000256" key="4">
    <source>
        <dbReference type="ARBA" id="ARBA00022833"/>
    </source>
</evidence>
<keyword evidence="4" id="KW-0862">Zinc</keyword>
<dbReference type="FunFam" id="1.10.10.10:FF:000020">
    <property type="entry name" value="SWI/SNF complex subunit SMARCC2 isoform c"/>
    <property type="match status" value="1"/>
</dbReference>
<dbReference type="GO" id="GO:0008270">
    <property type="term" value="F:zinc ion binding"/>
    <property type="evidence" value="ECO:0007669"/>
    <property type="project" value="UniProtKB-KW"/>
</dbReference>
<keyword evidence="7" id="KW-0804">Transcription</keyword>
<dbReference type="InterPro" id="IPR032451">
    <property type="entry name" value="SMARCC_C"/>
</dbReference>
<comment type="similarity">
    <text evidence="9">Belongs to the SMARCC family.</text>
</comment>
<dbReference type="Proteomes" id="UP000236544">
    <property type="component" value="Unassembled WGS sequence"/>
</dbReference>
<keyword evidence="3 10" id="KW-0863">Zinc-finger</keyword>
<dbReference type="InterPro" id="IPR043145">
    <property type="entry name" value="Znf_ZZ_sf"/>
</dbReference>